<evidence type="ECO:0000256" key="1">
    <source>
        <dbReference type="ARBA" id="ARBA00008520"/>
    </source>
</evidence>
<sequence>MAAVQELGPTVAAPVRAGPPKPASDLELLAKTQVPGYGAAMRSLDYAAALPFLSNVEVIASTVVAVCTAITGVVALARAIRSNQRTVRAKSLKIGWQVDSGPDSTGALVLNESQATFQKLVITVTCGPRLRTARKDIALLKAGDEHLWPSDDVHSSVRTRPSPTDASTRHHGTPHNVQITFRDGKGYWSRSDERLDRVRSLVVWAERTRARTLARYFGSSSPFRRTYAVSVKVESFDRTEALEEALSRLVATGRPPRGYQVPDVVAGPHDWIGRVVREGSVLEPPFSPAGLARISPVAVAALTSQEQLYAIPYVFDSVALIRNNALVGSGPMPTTFGETIRAGNAVVEARGIEDGAGVALQVGSPDPAGNAGDPYHMWPLFSSCGGTFFGLRRTPSEGGGNDRFEDISVWRENFVNAFVQLSKLGTGPGGNGALNPDIGRAEALPLFLEGRAPFLVCSSRALASIKDKRLDVSVAAIPPLGDRQAVSMVSVYGFYIYRDAPNVPAARDLVTSYLSQPDAGEDLNKLQQLVPVQEEAMRTVAARDAVLRPYIGQCDDGQVMPSWPEMRAAWQLLGQTEYKVLAGEGDPRAVAGEAAEAGWELLQEARRSE</sequence>
<dbReference type="SUPFAM" id="SSF53850">
    <property type="entry name" value="Periplasmic binding protein-like II"/>
    <property type="match status" value="1"/>
</dbReference>
<name>A0ABP5K1M8_9ACTN</name>
<evidence type="ECO:0000313" key="5">
    <source>
        <dbReference type="EMBL" id="GAA2123601.1"/>
    </source>
</evidence>
<comment type="caution">
    <text evidence="5">The sequence shown here is derived from an EMBL/GenBank/DDBJ whole genome shotgun (WGS) entry which is preliminary data.</text>
</comment>
<evidence type="ECO:0000256" key="2">
    <source>
        <dbReference type="ARBA" id="ARBA00022448"/>
    </source>
</evidence>
<dbReference type="EMBL" id="BAAAPF010000074">
    <property type="protein sequence ID" value="GAA2123601.1"/>
    <property type="molecule type" value="Genomic_DNA"/>
</dbReference>
<accession>A0ABP5K1M8</accession>
<protein>
    <submittedName>
        <fullName evidence="5">Uncharacterized protein</fullName>
    </submittedName>
</protein>
<comment type="similarity">
    <text evidence="1">Belongs to the bacterial solute-binding protein 1 family.</text>
</comment>
<keyword evidence="6" id="KW-1185">Reference proteome</keyword>
<evidence type="ECO:0000256" key="4">
    <source>
        <dbReference type="SAM" id="MobiDB-lite"/>
    </source>
</evidence>
<dbReference type="Gene3D" id="3.40.190.10">
    <property type="entry name" value="Periplasmic binding protein-like II"/>
    <property type="match status" value="2"/>
</dbReference>
<dbReference type="InterPro" id="IPR006059">
    <property type="entry name" value="SBP"/>
</dbReference>
<evidence type="ECO:0000313" key="6">
    <source>
        <dbReference type="Proteomes" id="UP001500443"/>
    </source>
</evidence>
<feature type="compositionally biased region" description="Polar residues" evidence="4">
    <location>
        <begin position="156"/>
        <end position="166"/>
    </location>
</feature>
<dbReference type="PANTHER" id="PTHR30061">
    <property type="entry name" value="MALTOSE-BINDING PERIPLASMIC PROTEIN"/>
    <property type="match status" value="1"/>
</dbReference>
<organism evidence="5 6">
    <name type="scientific">Streptomyces synnematoformans</name>
    <dbReference type="NCBI Taxonomy" id="415721"/>
    <lineage>
        <taxon>Bacteria</taxon>
        <taxon>Bacillati</taxon>
        <taxon>Actinomycetota</taxon>
        <taxon>Actinomycetes</taxon>
        <taxon>Kitasatosporales</taxon>
        <taxon>Streptomycetaceae</taxon>
        <taxon>Streptomyces</taxon>
    </lineage>
</organism>
<keyword evidence="3" id="KW-0732">Signal</keyword>
<proteinExistence type="inferred from homology"/>
<keyword evidence="2" id="KW-0813">Transport</keyword>
<feature type="region of interest" description="Disordered" evidence="4">
    <location>
        <begin position="151"/>
        <end position="175"/>
    </location>
</feature>
<dbReference type="Proteomes" id="UP001500443">
    <property type="component" value="Unassembled WGS sequence"/>
</dbReference>
<dbReference type="PANTHER" id="PTHR30061:SF50">
    <property type="entry name" value="MALTOSE_MALTODEXTRIN-BINDING PERIPLASMIC PROTEIN"/>
    <property type="match status" value="1"/>
</dbReference>
<gene>
    <name evidence="5" type="ORF">GCM10009802_28030</name>
</gene>
<reference evidence="6" key="1">
    <citation type="journal article" date="2019" name="Int. J. Syst. Evol. Microbiol.">
        <title>The Global Catalogue of Microorganisms (GCM) 10K type strain sequencing project: providing services to taxonomists for standard genome sequencing and annotation.</title>
        <authorList>
            <consortium name="The Broad Institute Genomics Platform"/>
            <consortium name="The Broad Institute Genome Sequencing Center for Infectious Disease"/>
            <person name="Wu L."/>
            <person name="Ma J."/>
        </authorList>
    </citation>
    <scope>NUCLEOTIDE SEQUENCE [LARGE SCALE GENOMIC DNA]</scope>
    <source>
        <strain evidence="6">JCM 15481</strain>
    </source>
</reference>
<dbReference type="Pfam" id="PF13416">
    <property type="entry name" value="SBP_bac_8"/>
    <property type="match status" value="1"/>
</dbReference>
<evidence type="ECO:0000256" key="3">
    <source>
        <dbReference type="ARBA" id="ARBA00022729"/>
    </source>
</evidence>